<comment type="caution">
    <text evidence="3">The sequence shown here is derived from an EMBL/GenBank/DDBJ whole genome shotgun (WGS) entry which is preliminary data.</text>
</comment>
<keyword evidence="4" id="KW-1185">Reference proteome</keyword>
<evidence type="ECO:0000313" key="4">
    <source>
        <dbReference type="Proteomes" id="UP000309215"/>
    </source>
</evidence>
<dbReference type="Proteomes" id="UP000309215">
    <property type="component" value="Unassembled WGS sequence"/>
</dbReference>
<dbReference type="EMBL" id="SSMQ01000007">
    <property type="protein sequence ID" value="TKD10147.1"/>
    <property type="molecule type" value="Genomic_DNA"/>
</dbReference>
<dbReference type="GO" id="GO:0003993">
    <property type="term" value="F:acid phosphatase activity"/>
    <property type="evidence" value="ECO:0007669"/>
    <property type="project" value="InterPro"/>
</dbReference>
<proteinExistence type="predicted"/>
<dbReference type="OrthoDB" id="9804511at2"/>
<accession>A0A4U1JFU2</accession>
<dbReference type="InterPro" id="IPR004843">
    <property type="entry name" value="Calcineurin-like_PHP"/>
</dbReference>
<dbReference type="InterPro" id="IPR029052">
    <property type="entry name" value="Metallo-depent_PP-like"/>
</dbReference>
<dbReference type="PANTHER" id="PTHR22953">
    <property type="entry name" value="ACID PHOSPHATASE RELATED"/>
    <property type="match status" value="1"/>
</dbReference>
<evidence type="ECO:0000259" key="2">
    <source>
        <dbReference type="Pfam" id="PF00149"/>
    </source>
</evidence>
<sequence length="324" mass="34295">MNGSASARALGALALAAGCLSTCTRPRELPPCDESPALPVAPKDPAAAVIVAAGDIAECPGGRQEETAALVEQIGPDAVFTLGDTTYPNGALDEFLDCYHPSWGKFRSITRAVVGNHEYHAPRAGPFFVYFCGGAGAPFEGRASFDIGAWHVVMLNSNCGGDLDVPSSVSDDFGGCGPDSPQARWLKEDLAAHPSRCTLAMWHHARFTSGEHGSADSMRDSWRILQDAGVDVVLAGHAHLYERFAPMNADGQIDVVRGVRGFVVGTGGKVPLHAVDEVHNGSEVRNIDTLGVLRLELRSEGYAWRFVPVSGGSFTDEGEAPCHD</sequence>
<name>A0A4U1JFU2_9BACT</name>
<evidence type="ECO:0000313" key="3">
    <source>
        <dbReference type="EMBL" id="TKD10147.1"/>
    </source>
</evidence>
<dbReference type="RefSeq" id="WP_136928547.1">
    <property type="nucleotide sequence ID" value="NZ_SSMQ01000007.1"/>
</dbReference>
<dbReference type="Pfam" id="PF00149">
    <property type="entry name" value="Metallophos"/>
    <property type="match status" value="1"/>
</dbReference>
<dbReference type="InterPro" id="IPR039331">
    <property type="entry name" value="PAPs-like"/>
</dbReference>
<dbReference type="Gene3D" id="3.60.21.10">
    <property type="match status" value="1"/>
</dbReference>
<dbReference type="PANTHER" id="PTHR22953:SF153">
    <property type="entry name" value="PURPLE ACID PHOSPHATASE"/>
    <property type="match status" value="1"/>
</dbReference>
<feature type="domain" description="Calcineurin-like phosphoesterase" evidence="2">
    <location>
        <begin position="50"/>
        <end position="240"/>
    </location>
</feature>
<evidence type="ECO:0000256" key="1">
    <source>
        <dbReference type="ARBA" id="ARBA00022729"/>
    </source>
</evidence>
<reference evidence="3 4" key="1">
    <citation type="submission" date="2019-04" db="EMBL/GenBank/DDBJ databases">
        <authorList>
            <person name="Li Y."/>
            <person name="Wang J."/>
        </authorList>
    </citation>
    <scope>NUCLEOTIDE SEQUENCE [LARGE SCALE GENOMIC DNA]</scope>
    <source>
        <strain evidence="3 4">DSM 14668</strain>
    </source>
</reference>
<dbReference type="SUPFAM" id="SSF56300">
    <property type="entry name" value="Metallo-dependent phosphatases"/>
    <property type="match status" value="1"/>
</dbReference>
<keyword evidence="1" id="KW-0732">Signal</keyword>
<gene>
    <name evidence="3" type="ORF">E8A74_09010</name>
</gene>
<organism evidence="3 4">
    <name type="scientific">Polyangium fumosum</name>
    <dbReference type="NCBI Taxonomy" id="889272"/>
    <lineage>
        <taxon>Bacteria</taxon>
        <taxon>Pseudomonadati</taxon>
        <taxon>Myxococcota</taxon>
        <taxon>Polyangia</taxon>
        <taxon>Polyangiales</taxon>
        <taxon>Polyangiaceae</taxon>
        <taxon>Polyangium</taxon>
    </lineage>
</organism>
<protein>
    <submittedName>
        <fullName evidence="3">Alkaline phosphatase</fullName>
    </submittedName>
</protein>
<dbReference type="AlphaFoldDB" id="A0A4U1JFU2"/>